<evidence type="ECO:0000256" key="1">
    <source>
        <dbReference type="ARBA" id="ARBA00022669"/>
    </source>
</evidence>
<accession>A0A8H7DFU3</accession>
<evidence type="ECO:0000259" key="4">
    <source>
        <dbReference type="PROSITE" id="PS51782"/>
    </source>
</evidence>
<dbReference type="PANTHER" id="PTHR34997:SF1">
    <property type="entry name" value="PEPTIDOGLYCAN-BINDING LYSIN DOMAIN"/>
    <property type="match status" value="1"/>
</dbReference>
<keyword evidence="6" id="KW-1185">Reference proteome</keyword>
<dbReference type="OrthoDB" id="3051129at2759"/>
<feature type="signal peptide" evidence="3">
    <location>
        <begin position="1"/>
        <end position="27"/>
    </location>
</feature>
<proteinExistence type="predicted"/>
<evidence type="ECO:0000313" key="5">
    <source>
        <dbReference type="EMBL" id="KAF7373854.1"/>
    </source>
</evidence>
<dbReference type="AlphaFoldDB" id="A0A8H7DFU3"/>
<protein>
    <recommendedName>
        <fullName evidence="4">LysM domain-containing protein</fullName>
    </recommendedName>
</protein>
<dbReference type="CDD" id="cd00118">
    <property type="entry name" value="LysM"/>
    <property type="match status" value="2"/>
</dbReference>
<evidence type="ECO:0000256" key="3">
    <source>
        <dbReference type="SAM" id="SignalP"/>
    </source>
</evidence>
<organism evidence="5 6">
    <name type="scientific">Mycena sanguinolenta</name>
    <dbReference type="NCBI Taxonomy" id="230812"/>
    <lineage>
        <taxon>Eukaryota</taxon>
        <taxon>Fungi</taxon>
        <taxon>Dikarya</taxon>
        <taxon>Basidiomycota</taxon>
        <taxon>Agaricomycotina</taxon>
        <taxon>Agaricomycetes</taxon>
        <taxon>Agaricomycetidae</taxon>
        <taxon>Agaricales</taxon>
        <taxon>Marasmiineae</taxon>
        <taxon>Mycenaceae</taxon>
        <taxon>Mycena</taxon>
    </lineage>
</organism>
<sequence length="141" mass="14831">MTSRSWTCSRWNTALTAACTTIQLGEAYCVAGGGDPACMNVHTVASGDSCSAIESKFGITLDDILAWNSWLTSRVARFKLARICVSNGMASTSTGPPANIAAGTLTNCTTYYTVASGDTCTAIDEKYGYRPFQICCAGTPL</sequence>
<dbReference type="InterPro" id="IPR052210">
    <property type="entry name" value="LysM1-like"/>
</dbReference>
<dbReference type="PANTHER" id="PTHR34997">
    <property type="entry name" value="AM15"/>
    <property type="match status" value="1"/>
</dbReference>
<dbReference type="EMBL" id="JACAZH010000003">
    <property type="protein sequence ID" value="KAF7373854.1"/>
    <property type="molecule type" value="Genomic_DNA"/>
</dbReference>
<dbReference type="InterPro" id="IPR036779">
    <property type="entry name" value="LysM_dom_sf"/>
</dbReference>
<dbReference type="Proteomes" id="UP000623467">
    <property type="component" value="Unassembled WGS sequence"/>
</dbReference>
<evidence type="ECO:0000256" key="2">
    <source>
        <dbReference type="ARBA" id="ARBA00023026"/>
    </source>
</evidence>
<gene>
    <name evidence="5" type="ORF">MSAN_00597400</name>
</gene>
<evidence type="ECO:0000313" key="6">
    <source>
        <dbReference type="Proteomes" id="UP000623467"/>
    </source>
</evidence>
<feature type="domain" description="LysM" evidence="4">
    <location>
        <begin position="40"/>
        <end position="85"/>
    </location>
</feature>
<dbReference type="Pfam" id="PF01476">
    <property type="entry name" value="LysM"/>
    <property type="match status" value="2"/>
</dbReference>
<keyword evidence="3" id="KW-0732">Signal</keyword>
<dbReference type="PROSITE" id="PS51782">
    <property type="entry name" value="LYSM"/>
    <property type="match status" value="1"/>
</dbReference>
<dbReference type="GO" id="GO:0008061">
    <property type="term" value="F:chitin binding"/>
    <property type="evidence" value="ECO:0007669"/>
    <property type="project" value="UniProtKB-KW"/>
</dbReference>
<dbReference type="InterPro" id="IPR018392">
    <property type="entry name" value="LysM"/>
</dbReference>
<keyword evidence="2" id="KW-0843">Virulence</keyword>
<feature type="chain" id="PRO_5034585295" description="LysM domain-containing protein" evidence="3">
    <location>
        <begin position="28"/>
        <end position="141"/>
    </location>
</feature>
<dbReference type="Gene3D" id="3.10.350.10">
    <property type="entry name" value="LysM domain"/>
    <property type="match status" value="2"/>
</dbReference>
<dbReference type="SUPFAM" id="SSF54106">
    <property type="entry name" value="LysM domain"/>
    <property type="match status" value="1"/>
</dbReference>
<comment type="caution">
    <text evidence="5">The sequence shown here is derived from an EMBL/GenBank/DDBJ whole genome shotgun (WGS) entry which is preliminary data.</text>
</comment>
<dbReference type="SMART" id="SM00257">
    <property type="entry name" value="LysM"/>
    <property type="match status" value="1"/>
</dbReference>
<reference evidence="5" key="1">
    <citation type="submission" date="2020-05" db="EMBL/GenBank/DDBJ databases">
        <title>Mycena genomes resolve the evolution of fungal bioluminescence.</title>
        <authorList>
            <person name="Tsai I.J."/>
        </authorList>
    </citation>
    <scope>NUCLEOTIDE SEQUENCE</scope>
    <source>
        <strain evidence="5">160909Yilan</strain>
    </source>
</reference>
<keyword evidence="1" id="KW-0147">Chitin-binding</keyword>
<name>A0A8H7DFU3_9AGAR</name>